<reference evidence="3 4" key="1">
    <citation type="journal article" date="2020" name="ISME J.">
        <title>Uncovering the hidden diversity of litter-decomposition mechanisms in mushroom-forming fungi.</title>
        <authorList>
            <person name="Floudas D."/>
            <person name="Bentzer J."/>
            <person name="Ahren D."/>
            <person name="Johansson T."/>
            <person name="Persson P."/>
            <person name="Tunlid A."/>
        </authorList>
    </citation>
    <scope>NUCLEOTIDE SEQUENCE [LARGE SCALE GENOMIC DNA]</scope>
    <source>
        <strain evidence="3 4">CBS 101986</strain>
    </source>
</reference>
<proteinExistence type="predicted"/>
<evidence type="ECO:0000313" key="3">
    <source>
        <dbReference type="EMBL" id="KAF5327708.1"/>
    </source>
</evidence>
<comment type="caution">
    <text evidence="3">The sequence shown here is derived from an EMBL/GenBank/DDBJ whole genome shotgun (WGS) entry which is preliminary data.</text>
</comment>
<dbReference type="AlphaFoldDB" id="A0A8H5BQX5"/>
<sequence>MSPIPGNPLCPSSVPFWMCRRPPTNNGWGASAAGQYSPGPPVHASPSLTMVPSTHSATHTSQSQLPASTSASAIATSPAASTPAPTSTSASASTPTPTPTPSTTSPPLPLPIKHKVDLAAPIAASILGLTSIIAICIAVILCRHRARRRQHESRVRNPSPFVPTNMNRSRESRRGGSMDKGRLALAAPSRPTPIALHDSADEATRSRLEATEQEVRTLRVLISNLQEVASRNEQLSSPQYGSMFNSLTSPTEGWGFGTHVGSTFMSSEVAEPPGYASRRGSHVHADIPTR</sequence>
<gene>
    <name evidence="3" type="ORF">D9619_005075</name>
</gene>
<evidence type="ECO:0008006" key="5">
    <source>
        <dbReference type="Google" id="ProtNLM"/>
    </source>
</evidence>
<feature type="region of interest" description="Disordered" evidence="1">
    <location>
        <begin position="27"/>
        <end position="108"/>
    </location>
</feature>
<evidence type="ECO:0000256" key="2">
    <source>
        <dbReference type="SAM" id="Phobius"/>
    </source>
</evidence>
<feature type="compositionally biased region" description="Low complexity" evidence="1">
    <location>
        <begin position="53"/>
        <end position="95"/>
    </location>
</feature>
<feature type="region of interest" description="Disordered" evidence="1">
    <location>
        <begin position="147"/>
        <end position="206"/>
    </location>
</feature>
<keyword evidence="2" id="KW-1133">Transmembrane helix</keyword>
<feature type="compositionally biased region" description="Basic and acidic residues" evidence="1">
    <location>
        <begin position="168"/>
        <end position="182"/>
    </location>
</feature>
<feature type="region of interest" description="Disordered" evidence="1">
    <location>
        <begin position="269"/>
        <end position="290"/>
    </location>
</feature>
<feature type="transmembrane region" description="Helical" evidence="2">
    <location>
        <begin position="118"/>
        <end position="141"/>
    </location>
</feature>
<feature type="compositionally biased region" description="Pro residues" evidence="1">
    <location>
        <begin position="96"/>
        <end position="108"/>
    </location>
</feature>
<name>A0A8H5BQX5_9AGAR</name>
<keyword evidence="4" id="KW-1185">Reference proteome</keyword>
<keyword evidence="2" id="KW-0472">Membrane</keyword>
<accession>A0A8H5BQX5</accession>
<evidence type="ECO:0000256" key="1">
    <source>
        <dbReference type="SAM" id="MobiDB-lite"/>
    </source>
</evidence>
<evidence type="ECO:0000313" key="4">
    <source>
        <dbReference type="Proteomes" id="UP000567179"/>
    </source>
</evidence>
<protein>
    <recommendedName>
        <fullName evidence="5">Transmembrane protein</fullName>
    </recommendedName>
</protein>
<dbReference type="Proteomes" id="UP000567179">
    <property type="component" value="Unassembled WGS sequence"/>
</dbReference>
<dbReference type="EMBL" id="JAACJJ010000014">
    <property type="protein sequence ID" value="KAF5327708.1"/>
    <property type="molecule type" value="Genomic_DNA"/>
</dbReference>
<keyword evidence="2" id="KW-0812">Transmembrane</keyword>
<organism evidence="3 4">
    <name type="scientific">Psilocybe cf. subviscida</name>
    <dbReference type="NCBI Taxonomy" id="2480587"/>
    <lineage>
        <taxon>Eukaryota</taxon>
        <taxon>Fungi</taxon>
        <taxon>Dikarya</taxon>
        <taxon>Basidiomycota</taxon>
        <taxon>Agaricomycotina</taxon>
        <taxon>Agaricomycetes</taxon>
        <taxon>Agaricomycetidae</taxon>
        <taxon>Agaricales</taxon>
        <taxon>Agaricineae</taxon>
        <taxon>Strophariaceae</taxon>
        <taxon>Psilocybe</taxon>
    </lineage>
</organism>